<dbReference type="OrthoDB" id="2440196at2759"/>
<proteinExistence type="predicted"/>
<reference evidence="1" key="1">
    <citation type="submission" date="2021-06" db="EMBL/GenBank/DDBJ databases">
        <authorList>
            <person name="Kallberg Y."/>
            <person name="Tangrot J."/>
            <person name="Rosling A."/>
        </authorList>
    </citation>
    <scope>NUCLEOTIDE SEQUENCE</scope>
    <source>
        <strain evidence="1">MA453B</strain>
    </source>
</reference>
<accession>A0A9N8WFV1</accession>
<keyword evidence="2" id="KW-1185">Reference proteome</keyword>
<dbReference type="EMBL" id="CAJVPY010000603">
    <property type="protein sequence ID" value="CAG8482969.1"/>
    <property type="molecule type" value="Genomic_DNA"/>
</dbReference>
<evidence type="ECO:0000313" key="2">
    <source>
        <dbReference type="Proteomes" id="UP000789405"/>
    </source>
</evidence>
<organism evidence="1 2">
    <name type="scientific">Dentiscutata erythropus</name>
    <dbReference type="NCBI Taxonomy" id="1348616"/>
    <lineage>
        <taxon>Eukaryota</taxon>
        <taxon>Fungi</taxon>
        <taxon>Fungi incertae sedis</taxon>
        <taxon>Mucoromycota</taxon>
        <taxon>Glomeromycotina</taxon>
        <taxon>Glomeromycetes</taxon>
        <taxon>Diversisporales</taxon>
        <taxon>Gigasporaceae</taxon>
        <taxon>Dentiscutata</taxon>
    </lineage>
</organism>
<comment type="caution">
    <text evidence="1">The sequence shown here is derived from an EMBL/GenBank/DDBJ whole genome shotgun (WGS) entry which is preliminary data.</text>
</comment>
<evidence type="ECO:0000313" key="1">
    <source>
        <dbReference type="EMBL" id="CAG8482969.1"/>
    </source>
</evidence>
<dbReference type="AlphaFoldDB" id="A0A9N8WFV1"/>
<gene>
    <name evidence="1" type="ORF">DERYTH_LOCUS2022</name>
</gene>
<protein>
    <submittedName>
        <fullName evidence="1">12618_t:CDS:1</fullName>
    </submittedName>
</protein>
<feature type="non-terminal residue" evidence="1">
    <location>
        <position position="127"/>
    </location>
</feature>
<sequence length="127" mass="14494">NEFLIGEVVGTPFDEKKKSKDDKQKLFRMLKDIYDDIFKHFYESKKLKIYVLDKPSFGLYRTRKVDQMILPVSEDDDRIITAIDSLLARFHRSCGSNKGLKAPVMSLADIETAKCPATDAVVADAYL</sequence>
<name>A0A9N8WFV1_9GLOM</name>
<dbReference type="Proteomes" id="UP000789405">
    <property type="component" value="Unassembled WGS sequence"/>
</dbReference>